<proteinExistence type="predicted"/>
<organism evidence="1">
    <name type="scientific">hydrothermal vent metagenome</name>
    <dbReference type="NCBI Taxonomy" id="652676"/>
    <lineage>
        <taxon>unclassified sequences</taxon>
        <taxon>metagenomes</taxon>
        <taxon>ecological metagenomes</taxon>
    </lineage>
</organism>
<dbReference type="EMBL" id="UOFX01000056">
    <property type="protein sequence ID" value="VAX09704.1"/>
    <property type="molecule type" value="Genomic_DNA"/>
</dbReference>
<gene>
    <name evidence="1" type="ORF">MNBD_GAMMA26-1168</name>
</gene>
<protein>
    <submittedName>
        <fullName evidence="1">Uncharacterized protein</fullName>
    </submittedName>
</protein>
<dbReference type="AlphaFoldDB" id="A0A3B1BCR2"/>
<evidence type="ECO:0000313" key="1">
    <source>
        <dbReference type="EMBL" id="VAX09704.1"/>
    </source>
</evidence>
<accession>A0A3B1BCR2</accession>
<name>A0A3B1BCR2_9ZZZZ</name>
<reference evidence="1" key="1">
    <citation type="submission" date="2018-06" db="EMBL/GenBank/DDBJ databases">
        <authorList>
            <person name="Zhirakovskaya E."/>
        </authorList>
    </citation>
    <scope>NUCLEOTIDE SEQUENCE</scope>
</reference>
<sequence length="228" mass="25224">MSINKPSGLTIAIVTGVLTILGAASGSIIKSFSDISLERTKLDSQLILNALKSDSLEERRNTLLFLVDTNLIANKDTLEGLKLYLEGSNPKTPPHIQPFIYSGESRHLDRIGEKLAQKTDVDIFVCGKDNTNIESKKLVQNANEELSASMHFGVGNLKVWDKTLYEEIPLSALKGKTTVVMDFDHSEFGEKELLSKILDNIPRLPKSVFVKNKGKTTPWRVSVILCAK</sequence>